<reference evidence="3 4" key="1">
    <citation type="submission" date="2021-03" db="EMBL/GenBank/DDBJ databases">
        <title>Genomic Encyclopedia of Type Strains, Phase IV (KMG-IV): sequencing the most valuable type-strain genomes for metagenomic binning, comparative biology and taxonomic classification.</title>
        <authorList>
            <person name="Goeker M."/>
        </authorList>
    </citation>
    <scope>NUCLEOTIDE SEQUENCE [LARGE SCALE GENOMIC DNA]</scope>
    <source>
        <strain evidence="3 4">DSM 101953</strain>
    </source>
</reference>
<proteinExistence type="inferred from homology"/>
<name>A0ABS4NYQ6_9BACL</name>
<evidence type="ECO:0000256" key="1">
    <source>
        <dbReference type="ARBA" id="ARBA00006739"/>
    </source>
</evidence>
<comment type="similarity">
    <text evidence="1">Belongs to the glycosyltransferase 2 family.</text>
</comment>
<accession>A0ABS4NYQ6</accession>
<keyword evidence="4" id="KW-1185">Reference proteome</keyword>
<dbReference type="PANTHER" id="PTHR22916:SF3">
    <property type="entry name" value="UDP-GLCNAC:BETAGAL BETA-1,3-N-ACETYLGLUCOSAMINYLTRANSFERASE-LIKE PROTEIN 1"/>
    <property type="match status" value="1"/>
</dbReference>
<feature type="domain" description="Glycosyltransferase 2-like" evidence="2">
    <location>
        <begin position="6"/>
        <end position="103"/>
    </location>
</feature>
<dbReference type="SUPFAM" id="SSF53448">
    <property type="entry name" value="Nucleotide-diphospho-sugar transferases"/>
    <property type="match status" value="1"/>
</dbReference>
<gene>
    <name evidence="3" type="ORF">J2Z70_004568</name>
</gene>
<comment type="caution">
    <text evidence="3">The sequence shown here is derived from an EMBL/GenBank/DDBJ whole genome shotgun (WGS) entry which is preliminary data.</text>
</comment>
<evidence type="ECO:0000313" key="4">
    <source>
        <dbReference type="Proteomes" id="UP000773462"/>
    </source>
</evidence>
<dbReference type="RefSeq" id="WP_209876915.1">
    <property type="nucleotide sequence ID" value="NZ_JAGGLV010000017.1"/>
</dbReference>
<dbReference type="Gene3D" id="3.90.550.10">
    <property type="entry name" value="Spore Coat Polysaccharide Biosynthesis Protein SpsA, Chain A"/>
    <property type="match status" value="1"/>
</dbReference>
<sequence length="298" mass="34885">MMIEITIFTPTYNRKSTLRRLYQSLTIQSCYDFEWLVIDDGSTDGTFEYLEEISKKEEKFNIRYYRFSNGGKHRAINKGLDLAKGQYFFIVDSDDYLTNISIQSINTWIESISEEKKKFAGVSGLKGYTSSKMVGRTFNGNNLSCTALDTQKFNISGDKSEVYRTEIMREYRFPEIEGEKFITEAVVWNRIANDGFLIKYFNEINYVCEYREDGLTKKIDELFCSNFRGYTLYIKELIEFTKIHKVKIRAIMAYGYRGRLIKIPYKVMSDNIKISTGRLFVLTKIGVLIKLLRGFVKR</sequence>
<dbReference type="InterPro" id="IPR001173">
    <property type="entry name" value="Glyco_trans_2-like"/>
</dbReference>
<dbReference type="Proteomes" id="UP000773462">
    <property type="component" value="Unassembled WGS sequence"/>
</dbReference>
<dbReference type="InterPro" id="IPR029044">
    <property type="entry name" value="Nucleotide-diphossugar_trans"/>
</dbReference>
<evidence type="ECO:0000313" key="3">
    <source>
        <dbReference type="EMBL" id="MBP2114402.1"/>
    </source>
</evidence>
<dbReference type="Pfam" id="PF00535">
    <property type="entry name" value="Glycos_transf_2"/>
    <property type="match status" value="1"/>
</dbReference>
<dbReference type="CDD" id="cd00761">
    <property type="entry name" value="Glyco_tranf_GTA_type"/>
    <property type="match status" value="1"/>
</dbReference>
<dbReference type="EMBL" id="JAGGLV010000017">
    <property type="protein sequence ID" value="MBP2114402.1"/>
    <property type="molecule type" value="Genomic_DNA"/>
</dbReference>
<evidence type="ECO:0000259" key="2">
    <source>
        <dbReference type="Pfam" id="PF00535"/>
    </source>
</evidence>
<dbReference type="PANTHER" id="PTHR22916">
    <property type="entry name" value="GLYCOSYLTRANSFERASE"/>
    <property type="match status" value="1"/>
</dbReference>
<organism evidence="3 4">
    <name type="scientific">Paenibacillus silagei</name>
    <dbReference type="NCBI Taxonomy" id="1670801"/>
    <lineage>
        <taxon>Bacteria</taxon>
        <taxon>Bacillati</taxon>
        <taxon>Bacillota</taxon>
        <taxon>Bacilli</taxon>
        <taxon>Bacillales</taxon>
        <taxon>Paenibacillaceae</taxon>
        <taxon>Paenibacillus</taxon>
    </lineage>
</organism>
<protein>
    <submittedName>
        <fullName evidence="3">Glycosyltransferase involved in cell wall biosynthesis</fullName>
    </submittedName>
</protein>